<dbReference type="SMR" id="A2EYG9"/>
<dbReference type="Gene3D" id="3.40.630.30">
    <property type="match status" value="1"/>
</dbReference>
<dbReference type="OMA" id="ETNVGPY"/>
<dbReference type="OrthoDB" id="424551at2759"/>
<proteinExistence type="inferred from homology"/>
<dbReference type="PANTHER" id="PTHR20531">
    <property type="entry name" value="N-ALPHA-ACETYLTRANSFERASE 40"/>
    <property type="match status" value="1"/>
</dbReference>
<accession>A2EYG9</accession>
<evidence type="ECO:0000256" key="2">
    <source>
        <dbReference type="ARBA" id="ARBA00004496"/>
    </source>
</evidence>
<dbReference type="PROSITE" id="PS51186">
    <property type="entry name" value="GNAT"/>
    <property type="match status" value="1"/>
</dbReference>
<organism evidence="14 15">
    <name type="scientific">Trichomonas vaginalis (strain ATCC PRA-98 / G3)</name>
    <dbReference type="NCBI Taxonomy" id="412133"/>
    <lineage>
        <taxon>Eukaryota</taxon>
        <taxon>Metamonada</taxon>
        <taxon>Parabasalia</taxon>
        <taxon>Trichomonadida</taxon>
        <taxon>Trichomonadidae</taxon>
        <taxon>Trichomonas</taxon>
    </lineage>
</organism>
<dbReference type="GO" id="GO:0043998">
    <property type="term" value="F:histone H2A acetyltransferase activity"/>
    <property type="evidence" value="ECO:0000318"/>
    <property type="project" value="GO_Central"/>
</dbReference>
<keyword evidence="15" id="KW-1185">Reference proteome</keyword>
<evidence type="ECO:0000313" key="14">
    <source>
        <dbReference type="EMBL" id="EAY02322.1"/>
    </source>
</evidence>
<comment type="catalytic activity">
    <reaction evidence="10">
        <text>N-terminal L-seryl-[histone H2A] + acetyl-CoA = N-terminal N(alpha)-acetyl-L-seryl-[histone H2A] + CoA + H(+)</text>
        <dbReference type="Rhea" id="RHEA:50600"/>
        <dbReference type="Rhea" id="RHEA-COMP:12742"/>
        <dbReference type="Rhea" id="RHEA-COMP:12744"/>
        <dbReference type="ChEBI" id="CHEBI:15378"/>
        <dbReference type="ChEBI" id="CHEBI:57287"/>
        <dbReference type="ChEBI" id="CHEBI:57288"/>
        <dbReference type="ChEBI" id="CHEBI:64738"/>
        <dbReference type="ChEBI" id="CHEBI:83690"/>
        <dbReference type="EC" id="2.3.1.257"/>
    </reaction>
</comment>
<dbReference type="KEGG" id="tva:4760159"/>
<evidence type="ECO:0000256" key="7">
    <source>
        <dbReference type="ARBA" id="ARBA00022679"/>
    </source>
</evidence>
<evidence type="ECO:0000256" key="12">
    <source>
        <dbReference type="SAM" id="Coils"/>
    </source>
</evidence>
<comment type="similarity">
    <text evidence="3">Belongs to the acetyltransferase family. NAA40 subfamily.</text>
</comment>
<evidence type="ECO:0000256" key="1">
    <source>
        <dbReference type="ARBA" id="ARBA00004123"/>
    </source>
</evidence>
<feature type="domain" description="N-acetyltransferase" evidence="13">
    <location>
        <begin position="70"/>
        <end position="218"/>
    </location>
</feature>
<evidence type="ECO:0000256" key="3">
    <source>
        <dbReference type="ARBA" id="ARBA00008870"/>
    </source>
</evidence>
<dbReference type="InterPro" id="IPR039949">
    <property type="entry name" value="NAA40"/>
</dbReference>
<comment type="subcellular location">
    <subcellularLocation>
        <location evidence="2">Cytoplasm</location>
    </subcellularLocation>
    <subcellularLocation>
        <location evidence="1">Nucleus</location>
    </subcellularLocation>
</comment>
<keyword evidence="6" id="KW-0963">Cytoplasm</keyword>
<keyword evidence="12" id="KW-0175">Coiled coil</keyword>
<evidence type="ECO:0000256" key="6">
    <source>
        <dbReference type="ARBA" id="ARBA00022490"/>
    </source>
</evidence>
<evidence type="ECO:0000256" key="11">
    <source>
        <dbReference type="ARBA" id="ARBA00049524"/>
    </source>
</evidence>
<dbReference type="RefSeq" id="XP_001314637.1">
    <property type="nucleotide sequence ID" value="XM_001314607.1"/>
</dbReference>
<dbReference type="GO" id="GO:0005737">
    <property type="term" value="C:cytoplasm"/>
    <property type="evidence" value="ECO:0007669"/>
    <property type="project" value="UniProtKB-SubCell"/>
</dbReference>
<keyword evidence="8" id="KW-0539">Nucleus</keyword>
<dbReference type="GO" id="GO:0005634">
    <property type="term" value="C:nucleus"/>
    <property type="evidence" value="ECO:0000318"/>
    <property type="project" value="GO_Central"/>
</dbReference>
<dbReference type="VEuPathDB" id="TrichDB:TVAG_275960"/>
<evidence type="ECO:0000313" key="15">
    <source>
        <dbReference type="Proteomes" id="UP000001542"/>
    </source>
</evidence>
<evidence type="ECO:0000256" key="10">
    <source>
        <dbReference type="ARBA" id="ARBA00047821"/>
    </source>
</evidence>
<dbReference type="CDD" id="cd04301">
    <property type="entry name" value="NAT_SF"/>
    <property type="match status" value="1"/>
</dbReference>
<keyword evidence="7" id="KW-0808">Transferase</keyword>
<dbReference type="AlphaFoldDB" id="A2EYG9"/>
<dbReference type="eggNOG" id="KOG2488">
    <property type="taxonomic scope" value="Eukaryota"/>
</dbReference>
<dbReference type="FunFam" id="3.40.630.30:FF:000422">
    <property type="entry name" value="Acetyltransferase, GNAT family protein"/>
    <property type="match status" value="1"/>
</dbReference>
<keyword evidence="9" id="KW-0012">Acyltransferase</keyword>
<dbReference type="Pfam" id="PF00583">
    <property type="entry name" value="Acetyltransf_1"/>
    <property type="match status" value="1"/>
</dbReference>
<evidence type="ECO:0000259" key="13">
    <source>
        <dbReference type="PROSITE" id="PS51186"/>
    </source>
</evidence>
<dbReference type="GO" id="GO:0010485">
    <property type="term" value="F:histone H4 acetyltransferase activity"/>
    <property type="evidence" value="ECO:0000318"/>
    <property type="project" value="GO_Central"/>
</dbReference>
<sequence>MTSKPSKKELKKAKAEAEKQKTQMLNTKRRVLEDSRAVANLMDLIPFLQNFNHELFNAQIKSFNKVPEEYELWMFNMITQNMEKFYEKAWGWDAEVKEAELYHEDSRFLIAFYRDHPIGFVHFRYELDTGELSLFIYDIHVTEELRRQGLGKFLLQAVEFIGLKLGYDSVIVSCFKDCTVGRQFFNKYNYKLHKQSPAIADPENEFEYHHELLFKPLKKQ</sequence>
<evidence type="ECO:0000256" key="5">
    <source>
        <dbReference type="ARBA" id="ARBA00015043"/>
    </source>
</evidence>
<feature type="coiled-coil region" evidence="12">
    <location>
        <begin position="7"/>
        <end position="34"/>
    </location>
</feature>
<dbReference type="InterPro" id="IPR000182">
    <property type="entry name" value="GNAT_dom"/>
</dbReference>
<gene>
    <name evidence="14" type="ORF">TVAG_275960</name>
</gene>
<comment type="catalytic activity">
    <reaction evidence="11">
        <text>N-terminal L-seryl-[histone H4] + acetyl-CoA = N-terminal N(alpha)-acetyl-L-seryl-[histone H4] + CoA + H(+)</text>
        <dbReference type="Rhea" id="RHEA:50596"/>
        <dbReference type="Rhea" id="RHEA-COMP:12740"/>
        <dbReference type="Rhea" id="RHEA-COMP:12743"/>
        <dbReference type="ChEBI" id="CHEBI:15378"/>
        <dbReference type="ChEBI" id="CHEBI:57287"/>
        <dbReference type="ChEBI" id="CHEBI:57288"/>
        <dbReference type="ChEBI" id="CHEBI:64738"/>
        <dbReference type="ChEBI" id="CHEBI:83690"/>
        <dbReference type="EC" id="2.3.1.257"/>
    </reaction>
</comment>
<dbReference type="PANTHER" id="PTHR20531:SF1">
    <property type="entry name" value="N-ALPHA-ACETYLTRANSFERASE 40"/>
    <property type="match status" value="1"/>
</dbReference>
<reference evidence="14" key="1">
    <citation type="submission" date="2006-10" db="EMBL/GenBank/DDBJ databases">
        <authorList>
            <person name="Amadeo P."/>
            <person name="Zhao Q."/>
            <person name="Wortman J."/>
            <person name="Fraser-Liggett C."/>
            <person name="Carlton J."/>
        </authorList>
    </citation>
    <scope>NUCLEOTIDE SEQUENCE</scope>
    <source>
        <strain evidence="14">G3</strain>
    </source>
</reference>
<dbReference type="EMBL" id="DS113540">
    <property type="protein sequence ID" value="EAY02322.1"/>
    <property type="molecule type" value="Genomic_DNA"/>
</dbReference>
<dbReference type="InParanoid" id="A2EYG9"/>
<dbReference type="SUPFAM" id="SSF55729">
    <property type="entry name" value="Acyl-CoA N-acyltransferases (Nat)"/>
    <property type="match status" value="1"/>
</dbReference>
<evidence type="ECO:0000256" key="4">
    <source>
        <dbReference type="ARBA" id="ARBA00012950"/>
    </source>
</evidence>
<evidence type="ECO:0000256" key="8">
    <source>
        <dbReference type="ARBA" id="ARBA00023242"/>
    </source>
</evidence>
<dbReference type="GO" id="GO:1990189">
    <property type="term" value="F:protein N-terminal-serine acetyltransferase activity"/>
    <property type="evidence" value="ECO:0000318"/>
    <property type="project" value="GO_Central"/>
</dbReference>
<dbReference type="VEuPathDB" id="TrichDB:TVAGG3_0864310"/>
<dbReference type="STRING" id="5722.A2EYG9"/>
<protein>
    <recommendedName>
        <fullName evidence="5">N-alpha-acetyltransferase 40</fullName>
        <ecNumber evidence="4">2.3.1.257</ecNumber>
    </recommendedName>
</protein>
<reference evidence="14" key="2">
    <citation type="journal article" date="2007" name="Science">
        <title>Draft genome sequence of the sexually transmitted pathogen Trichomonas vaginalis.</title>
        <authorList>
            <person name="Carlton J.M."/>
            <person name="Hirt R.P."/>
            <person name="Silva J.C."/>
            <person name="Delcher A.L."/>
            <person name="Schatz M."/>
            <person name="Zhao Q."/>
            <person name="Wortman J.R."/>
            <person name="Bidwell S.L."/>
            <person name="Alsmark U.C.M."/>
            <person name="Besteiro S."/>
            <person name="Sicheritz-Ponten T."/>
            <person name="Noel C.J."/>
            <person name="Dacks J.B."/>
            <person name="Foster P.G."/>
            <person name="Simillion C."/>
            <person name="Van de Peer Y."/>
            <person name="Miranda-Saavedra D."/>
            <person name="Barton G.J."/>
            <person name="Westrop G.D."/>
            <person name="Mueller S."/>
            <person name="Dessi D."/>
            <person name="Fiori P.L."/>
            <person name="Ren Q."/>
            <person name="Paulsen I."/>
            <person name="Zhang H."/>
            <person name="Bastida-Corcuera F.D."/>
            <person name="Simoes-Barbosa A."/>
            <person name="Brown M.T."/>
            <person name="Hayes R.D."/>
            <person name="Mukherjee M."/>
            <person name="Okumura C.Y."/>
            <person name="Schneider R."/>
            <person name="Smith A.J."/>
            <person name="Vanacova S."/>
            <person name="Villalvazo M."/>
            <person name="Haas B.J."/>
            <person name="Pertea M."/>
            <person name="Feldblyum T.V."/>
            <person name="Utterback T.R."/>
            <person name="Shu C.L."/>
            <person name="Osoegawa K."/>
            <person name="de Jong P.J."/>
            <person name="Hrdy I."/>
            <person name="Horvathova L."/>
            <person name="Zubacova Z."/>
            <person name="Dolezal P."/>
            <person name="Malik S.B."/>
            <person name="Logsdon J.M. Jr."/>
            <person name="Henze K."/>
            <person name="Gupta A."/>
            <person name="Wang C.C."/>
            <person name="Dunne R.L."/>
            <person name="Upcroft J.A."/>
            <person name="Upcroft P."/>
            <person name="White O."/>
            <person name="Salzberg S.L."/>
            <person name="Tang P."/>
            <person name="Chiu C.-H."/>
            <person name="Lee Y.-S."/>
            <person name="Embley T.M."/>
            <person name="Coombs G.H."/>
            <person name="Mottram J.C."/>
            <person name="Tachezy J."/>
            <person name="Fraser-Liggett C.M."/>
            <person name="Johnson P.J."/>
        </authorList>
    </citation>
    <scope>NUCLEOTIDE SEQUENCE [LARGE SCALE GENOMIC DNA]</scope>
    <source>
        <strain evidence="14">G3</strain>
    </source>
</reference>
<dbReference type="EC" id="2.3.1.257" evidence="4"/>
<evidence type="ECO:0000256" key="9">
    <source>
        <dbReference type="ARBA" id="ARBA00023315"/>
    </source>
</evidence>
<name>A2EYG9_TRIV3</name>
<dbReference type="InterPro" id="IPR016181">
    <property type="entry name" value="Acyl_CoA_acyltransferase"/>
</dbReference>
<dbReference type="FunCoup" id="A2EYG9">
    <property type="interactions" value="642"/>
</dbReference>
<dbReference type="Proteomes" id="UP000001542">
    <property type="component" value="Unassembled WGS sequence"/>
</dbReference>